<evidence type="ECO:0000313" key="2">
    <source>
        <dbReference type="Proteomes" id="UP000535501"/>
    </source>
</evidence>
<name>A0A7X0DE76_9HYPH</name>
<sequence length="83" mass="9510">MKEPQRFLDIPRERFPLTAVKCHQLRNNIRAAAIGFDNLGTSSGQTVGRELDQAEHHLDRAWNLIVGIEDAERRREWADSATI</sequence>
<dbReference type="RefSeq" id="WP_077547577.1">
    <property type="nucleotide sequence ID" value="NZ_JACHEJ010000003.1"/>
</dbReference>
<dbReference type="AlphaFoldDB" id="A0A7X0DE76"/>
<dbReference type="Proteomes" id="UP000535501">
    <property type="component" value="Unassembled WGS sequence"/>
</dbReference>
<evidence type="ECO:0000313" key="1">
    <source>
        <dbReference type="EMBL" id="MBB6179839.1"/>
    </source>
</evidence>
<comment type="caution">
    <text evidence="1">The sequence shown here is derived from an EMBL/GenBank/DDBJ whole genome shotgun (WGS) entry which is preliminary data.</text>
</comment>
<gene>
    <name evidence="1" type="ORF">HNQ75_001807</name>
</gene>
<accession>A0A7X0DE76</accession>
<reference evidence="1 2" key="1">
    <citation type="submission" date="2020-08" db="EMBL/GenBank/DDBJ databases">
        <title>Genomic Encyclopedia of Type Strains, Phase IV (KMG-IV): sequencing the most valuable type-strain genomes for metagenomic binning, comparative biology and taxonomic classification.</title>
        <authorList>
            <person name="Goeker M."/>
        </authorList>
    </citation>
    <scope>NUCLEOTIDE SEQUENCE [LARGE SCALE GENOMIC DNA]</scope>
    <source>
        <strain evidence="1 2">DSM 102134</strain>
    </source>
</reference>
<organism evidence="1 2">
    <name type="scientific">Pseudorhizobium flavum</name>
    <dbReference type="NCBI Taxonomy" id="1335061"/>
    <lineage>
        <taxon>Bacteria</taxon>
        <taxon>Pseudomonadati</taxon>
        <taxon>Pseudomonadota</taxon>
        <taxon>Alphaproteobacteria</taxon>
        <taxon>Hyphomicrobiales</taxon>
        <taxon>Rhizobiaceae</taxon>
        <taxon>Rhizobium/Agrobacterium group</taxon>
        <taxon>Pseudorhizobium</taxon>
    </lineage>
</organism>
<dbReference type="EMBL" id="JACHEJ010000003">
    <property type="protein sequence ID" value="MBB6179839.1"/>
    <property type="molecule type" value="Genomic_DNA"/>
</dbReference>
<keyword evidence="2" id="KW-1185">Reference proteome</keyword>
<proteinExistence type="predicted"/>
<protein>
    <submittedName>
        <fullName evidence="1">Uncharacterized protein</fullName>
    </submittedName>
</protein>